<keyword evidence="5" id="KW-0198">Cysteine biosynthesis</keyword>
<dbReference type="FunFam" id="3.40.640.10:FF:000046">
    <property type="entry name" value="Cystathionine gamma-lyase"/>
    <property type="match status" value="1"/>
</dbReference>
<dbReference type="EC" id="4.4.1.1" evidence="3"/>
<comment type="pathway">
    <text evidence="2">Amino-acid biosynthesis; L-cysteine biosynthesis; L-cysteine from L-homocysteine and L-serine: step 2/2.</text>
</comment>
<dbReference type="Proteomes" id="UP000708208">
    <property type="component" value="Unassembled WGS sequence"/>
</dbReference>
<evidence type="ECO:0000256" key="2">
    <source>
        <dbReference type="ARBA" id="ARBA00005038"/>
    </source>
</evidence>
<dbReference type="OrthoDB" id="3512640at2759"/>
<dbReference type="PIRSF" id="PIRSF001434">
    <property type="entry name" value="CGS"/>
    <property type="match status" value="1"/>
</dbReference>
<name>A0A8J2P974_9HEXA</name>
<gene>
    <name evidence="8" type="ORF">AFUS01_LOCUS29881</name>
</gene>
<dbReference type="GO" id="GO:0030170">
    <property type="term" value="F:pyridoxal phosphate binding"/>
    <property type="evidence" value="ECO:0007669"/>
    <property type="project" value="InterPro"/>
</dbReference>
<evidence type="ECO:0000256" key="1">
    <source>
        <dbReference type="ARBA" id="ARBA00001933"/>
    </source>
</evidence>
<dbReference type="AlphaFoldDB" id="A0A8J2P974"/>
<evidence type="ECO:0000313" key="8">
    <source>
        <dbReference type="EMBL" id="CAG7819431.1"/>
    </source>
</evidence>
<dbReference type="InterPro" id="IPR000277">
    <property type="entry name" value="Cys/Met-Metab_PyrdxlP-dep_enz"/>
</dbReference>
<keyword evidence="5" id="KW-0028">Amino-acid biosynthesis</keyword>
<evidence type="ECO:0000256" key="3">
    <source>
        <dbReference type="ARBA" id="ARBA00012085"/>
    </source>
</evidence>
<dbReference type="EMBL" id="CAJVCH010449729">
    <property type="protein sequence ID" value="CAG7819431.1"/>
    <property type="molecule type" value="Genomic_DNA"/>
</dbReference>
<dbReference type="PANTHER" id="PTHR11808">
    <property type="entry name" value="TRANS-SULFURATION ENZYME FAMILY MEMBER"/>
    <property type="match status" value="1"/>
</dbReference>
<reference evidence="8" key="1">
    <citation type="submission" date="2021-06" db="EMBL/GenBank/DDBJ databases">
        <authorList>
            <person name="Hodson N. C."/>
            <person name="Mongue J. A."/>
            <person name="Jaron S. K."/>
        </authorList>
    </citation>
    <scope>NUCLEOTIDE SEQUENCE</scope>
</reference>
<comment type="similarity">
    <text evidence="7">Belongs to the trans-sulfuration enzymes family.</text>
</comment>
<evidence type="ECO:0000256" key="7">
    <source>
        <dbReference type="RuleBase" id="RU362118"/>
    </source>
</evidence>
<keyword evidence="9" id="KW-1185">Reference proteome</keyword>
<keyword evidence="4 7" id="KW-0663">Pyridoxal phosphate</keyword>
<protein>
    <recommendedName>
        <fullName evidence="3">cystathionine gamma-lyase</fullName>
        <ecNumber evidence="3">4.4.1.1</ecNumber>
    </recommendedName>
    <alternativeName>
        <fullName evidence="6">Gamma-cystathionase</fullName>
    </alternativeName>
</protein>
<dbReference type="GO" id="GO:0019346">
    <property type="term" value="P:transsulfuration"/>
    <property type="evidence" value="ECO:0007669"/>
    <property type="project" value="InterPro"/>
</dbReference>
<proteinExistence type="inferred from homology"/>
<comment type="cofactor">
    <cofactor evidence="1 7">
        <name>pyridoxal 5'-phosphate</name>
        <dbReference type="ChEBI" id="CHEBI:597326"/>
    </cofactor>
</comment>
<evidence type="ECO:0000256" key="6">
    <source>
        <dbReference type="ARBA" id="ARBA00029853"/>
    </source>
</evidence>
<organism evidence="8 9">
    <name type="scientific">Allacma fusca</name>
    <dbReference type="NCBI Taxonomy" id="39272"/>
    <lineage>
        <taxon>Eukaryota</taxon>
        <taxon>Metazoa</taxon>
        <taxon>Ecdysozoa</taxon>
        <taxon>Arthropoda</taxon>
        <taxon>Hexapoda</taxon>
        <taxon>Collembola</taxon>
        <taxon>Symphypleona</taxon>
        <taxon>Sminthuridae</taxon>
        <taxon>Allacma</taxon>
    </lineage>
</organism>
<accession>A0A8J2P974</accession>
<evidence type="ECO:0000313" key="9">
    <source>
        <dbReference type="Proteomes" id="UP000708208"/>
    </source>
</evidence>
<dbReference type="GO" id="GO:0005737">
    <property type="term" value="C:cytoplasm"/>
    <property type="evidence" value="ECO:0007669"/>
    <property type="project" value="TreeGrafter"/>
</dbReference>
<dbReference type="GO" id="GO:0016846">
    <property type="term" value="F:carbon-sulfur lyase activity"/>
    <property type="evidence" value="ECO:0007669"/>
    <property type="project" value="TreeGrafter"/>
</dbReference>
<evidence type="ECO:0000256" key="5">
    <source>
        <dbReference type="ARBA" id="ARBA00023192"/>
    </source>
</evidence>
<dbReference type="Pfam" id="PF01053">
    <property type="entry name" value="Cys_Met_Meta_PP"/>
    <property type="match status" value="2"/>
</dbReference>
<sequence length="347" mass="38360">MSILRATVRTSLLRRSFSSACQNKNSGQSELDEQKWIPVDPSFATTAIHAGFNPKEDKYGFVVPSIEMSTTVVLEAPGVSKGYEYTRYGNTTRTALEKTLAALEKAKYGLVFSSGMAAVYNAITLLSKGDGVILTNSIYSGTAELFEKYATRFGITPEFIDLCSDTTALERTLKPNTKLVWLETPANPTLRITDIEKTCEIIRSYNKDIIVVVDNTFLSPYYQRPLSLGADISLYSLTKYGNGHSDVLMGAMVTSREDIMEKLFHIQRDVGADKCAREFLQRIKVFKLATSLGGTESLASTPYNMSHTGIAPELKAKMGITENFVRLSVGLESIDDLIQDLDQALNY</sequence>
<dbReference type="PANTHER" id="PTHR11808:SF15">
    <property type="entry name" value="CYSTATHIONINE GAMMA-LYASE"/>
    <property type="match status" value="1"/>
</dbReference>
<comment type="caution">
    <text evidence="8">The sequence shown here is derived from an EMBL/GenBank/DDBJ whole genome shotgun (WGS) entry which is preliminary data.</text>
</comment>
<evidence type="ECO:0000256" key="4">
    <source>
        <dbReference type="ARBA" id="ARBA00022898"/>
    </source>
</evidence>